<dbReference type="RefSeq" id="WP_369741878.1">
    <property type="nucleotide sequence ID" value="NZ_JBGEDP010000002.1"/>
</dbReference>
<sequence>MQQGPASNRHTAEVGADEIALGLRRDARLAKSFIAHQRRRSMPGDPAIAAAEDYRRWCESSWEAFVYREPDATFDLRAFAQQWRLMAYASDLRDPAHRLRNQERLTLVVMGVAAAAILVSPLVGVAAGLACAGAAAYLTWRRNPDSAEDLVVGPDASLKAQMRASWHWNYSEFR</sequence>
<dbReference type="Proteomes" id="UP001564760">
    <property type="component" value="Unassembled WGS sequence"/>
</dbReference>
<organism evidence="2 3">
    <name type="scientific">Mycobacterium servetii</name>
    <dbReference type="NCBI Taxonomy" id="3237418"/>
    <lineage>
        <taxon>Bacteria</taxon>
        <taxon>Bacillati</taxon>
        <taxon>Actinomycetota</taxon>
        <taxon>Actinomycetes</taxon>
        <taxon>Mycobacteriales</taxon>
        <taxon>Mycobacteriaceae</taxon>
        <taxon>Mycobacterium</taxon>
    </lineage>
</organism>
<evidence type="ECO:0000313" key="2">
    <source>
        <dbReference type="EMBL" id="MEY8018809.1"/>
    </source>
</evidence>
<reference evidence="2 3" key="1">
    <citation type="submission" date="2024-08" db="EMBL/GenBank/DDBJ databases">
        <title>Mycobacterium servetensis sp. nov., a novel rapid-growing mycobacterial species recovered from a human patient in Zaragoza, Spain.</title>
        <authorList>
            <person name="Tristancho-Baro A.I."/>
            <person name="Buenestado-Serrano S."/>
            <person name="Garcia De Viedma D."/>
            <person name="Milagro-Beamonte A."/>
            <person name="Burillo N."/>
            <person name="Sanz S."/>
            <person name="Lopez-Calleja A.I."/>
            <person name="Penas-Utrilla D."/>
            <person name="Guardingo M."/>
            <person name="Garcia M.J."/>
            <person name="Vinuelas-Bayon J."/>
        </authorList>
    </citation>
    <scope>NUCLEOTIDE SEQUENCE [LARGE SCALE GENOMIC DNA]</scope>
    <source>
        <strain evidence="3">HUMS_12744610</strain>
    </source>
</reference>
<keyword evidence="1" id="KW-1133">Transmembrane helix</keyword>
<keyword evidence="1" id="KW-0812">Transmembrane</keyword>
<keyword evidence="3" id="KW-1185">Reference proteome</keyword>
<comment type="caution">
    <text evidence="2">The sequence shown here is derived from an EMBL/GenBank/DDBJ whole genome shotgun (WGS) entry which is preliminary data.</text>
</comment>
<protein>
    <recommendedName>
        <fullName evidence="4">Transmembrane protein</fullName>
    </recommendedName>
</protein>
<dbReference type="EMBL" id="JBGEDP010000002">
    <property type="protein sequence ID" value="MEY8018809.1"/>
    <property type="molecule type" value="Genomic_DNA"/>
</dbReference>
<proteinExistence type="predicted"/>
<feature type="transmembrane region" description="Helical" evidence="1">
    <location>
        <begin position="107"/>
        <end position="140"/>
    </location>
</feature>
<evidence type="ECO:0008006" key="4">
    <source>
        <dbReference type="Google" id="ProtNLM"/>
    </source>
</evidence>
<keyword evidence="1" id="KW-0472">Membrane</keyword>
<evidence type="ECO:0000256" key="1">
    <source>
        <dbReference type="SAM" id="Phobius"/>
    </source>
</evidence>
<evidence type="ECO:0000313" key="3">
    <source>
        <dbReference type="Proteomes" id="UP001564760"/>
    </source>
</evidence>
<name>A0ABV4C8G6_9MYCO</name>
<accession>A0ABV4C8G6</accession>
<gene>
    <name evidence="2" type="ORF">AB8998_29470</name>
</gene>